<dbReference type="PANTHER" id="PTHR21405">
    <property type="entry name" value="CDNA SEQUENCE BC021608"/>
    <property type="match status" value="1"/>
</dbReference>
<protein>
    <submittedName>
        <fullName evidence="4">Uncharacterized protein</fullName>
    </submittedName>
</protein>
<evidence type="ECO:0000256" key="1">
    <source>
        <dbReference type="ARBA" id="ARBA00006995"/>
    </source>
</evidence>
<evidence type="ECO:0000313" key="5">
    <source>
        <dbReference type="Proteomes" id="UP000541444"/>
    </source>
</evidence>
<dbReference type="InterPro" id="IPR019734">
    <property type="entry name" value="TPR_rpt"/>
</dbReference>
<dbReference type="Gene3D" id="1.25.40.10">
    <property type="entry name" value="Tetratricopeptide repeat domain"/>
    <property type="match status" value="1"/>
</dbReference>
<dbReference type="InterPro" id="IPR038906">
    <property type="entry name" value="TTC36"/>
</dbReference>
<dbReference type="PROSITE" id="PS50005">
    <property type="entry name" value="TPR"/>
    <property type="match status" value="1"/>
</dbReference>
<keyword evidence="3" id="KW-1133">Transmembrane helix</keyword>
<dbReference type="OrthoDB" id="1870799at2759"/>
<keyword evidence="2" id="KW-0802">TPR repeat</keyword>
<dbReference type="Proteomes" id="UP000541444">
    <property type="component" value="Unassembled WGS sequence"/>
</dbReference>
<reference evidence="4 5" key="1">
    <citation type="journal article" date="2020" name="IScience">
        <title>Genome Sequencing of the Endangered Kingdonia uniflora (Circaeasteraceae, Ranunculales) Reveals Potential Mechanisms of Evolutionary Specialization.</title>
        <authorList>
            <person name="Sun Y."/>
            <person name="Deng T."/>
            <person name="Zhang A."/>
            <person name="Moore M.J."/>
            <person name="Landis J.B."/>
            <person name="Lin N."/>
            <person name="Zhang H."/>
            <person name="Zhang X."/>
            <person name="Huang J."/>
            <person name="Zhang X."/>
            <person name="Sun H."/>
            <person name="Wang H."/>
        </authorList>
    </citation>
    <scope>NUCLEOTIDE SEQUENCE [LARGE SCALE GENOMIC DNA]</scope>
    <source>
        <strain evidence="4">TB1705</strain>
        <tissue evidence="4">Leaf</tissue>
    </source>
</reference>
<feature type="transmembrane region" description="Helical" evidence="3">
    <location>
        <begin position="18"/>
        <end position="35"/>
    </location>
</feature>
<keyword evidence="3" id="KW-0812">Transmembrane</keyword>
<keyword evidence="5" id="KW-1185">Reference proteome</keyword>
<proteinExistence type="inferred from homology"/>
<name>A0A7J7LS03_9MAGN</name>
<dbReference type="PANTHER" id="PTHR21405:SF0">
    <property type="entry name" value="TETRATRICOPEPTIDE REPEAT PROTEIN 36"/>
    <property type="match status" value="1"/>
</dbReference>
<evidence type="ECO:0000256" key="3">
    <source>
        <dbReference type="SAM" id="Phobius"/>
    </source>
</evidence>
<evidence type="ECO:0000256" key="2">
    <source>
        <dbReference type="PROSITE-ProRule" id="PRU00339"/>
    </source>
</evidence>
<dbReference type="EMBL" id="JACGCM010002069">
    <property type="protein sequence ID" value="KAF6145377.1"/>
    <property type="molecule type" value="Genomic_DNA"/>
</dbReference>
<comment type="caution">
    <text evidence="4">The sequence shown here is derived from an EMBL/GenBank/DDBJ whole genome shotgun (WGS) entry which is preliminary data.</text>
</comment>
<gene>
    <name evidence="4" type="ORF">GIB67_037351</name>
</gene>
<dbReference type="SMART" id="SM00028">
    <property type="entry name" value="TPR"/>
    <property type="match status" value="2"/>
</dbReference>
<evidence type="ECO:0000313" key="4">
    <source>
        <dbReference type="EMBL" id="KAF6145377.1"/>
    </source>
</evidence>
<dbReference type="SUPFAM" id="SSF48452">
    <property type="entry name" value="TPR-like"/>
    <property type="match status" value="1"/>
</dbReference>
<dbReference type="AlphaFoldDB" id="A0A7J7LS03"/>
<keyword evidence="3" id="KW-0472">Membrane</keyword>
<organism evidence="4 5">
    <name type="scientific">Kingdonia uniflora</name>
    <dbReference type="NCBI Taxonomy" id="39325"/>
    <lineage>
        <taxon>Eukaryota</taxon>
        <taxon>Viridiplantae</taxon>
        <taxon>Streptophyta</taxon>
        <taxon>Embryophyta</taxon>
        <taxon>Tracheophyta</taxon>
        <taxon>Spermatophyta</taxon>
        <taxon>Magnoliopsida</taxon>
        <taxon>Ranunculales</taxon>
        <taxon>Circaeasteraceae</taxon>
        <taxon>Kingdonia</taxon>
    </lineage>
</organism>
<comment type="similarity">
    <text evidence="1">Belongs to the TTC36 family.</text>
</comment>
<dbReference type="InterPro" id="IPR011990">
    <property type="entry name" value="TPR-like_helical_dom_sf"/>
</dbReference>
<sequence>MIEKMIEKLREGTAMRDILIQAGLVLLGSLIYFLMQGFPKRILSKLRSGNQSSIKSKSHFVQGAQLLARSRSSLSKPKSIELAKDAADQADLALSLNPKDAAAYILKALALEIQGHKADSLRSLDTALSPPAVKSLSSRERGDALFKRAELQMAVSKRRKVDSAVLDLVEAVQLSPENAKAFCLLGLCYEQKGNREEARGAYESARRVDKASVEAREGVSSAARAKLDFKLVRVSWYQSDLVESDLVAMAEGPNATDPAQVLAQQVGGPSINPRPLNTRTRLDQLEDKMLALSGIIDQVTTLEERLDGFSDDQAHVGERLVTQVPSRNKERDPPIITIRERMEGTKLEVVETKVMARTEVGEQVQVVPRVPILGGSTTGRVTMAALPLRPGFKDVPGT</sequence>
<accession>A0A7J7LS03</accession>
<feature type="repeat" description="TPR" evidence="2">
    <location>
        <begin position="179"/>
        <end position="212"/>
    </location>
</feature>